<evidence type="ECO:0000313" key="2">
    <source>
        <dbReference type="Proteomes" id="UP001596142"/>
    </source>
</evidence>
<name>A0ABW0YTE5_9BACI</name>
<organism evidence="1 2">
    <name type="scientific">Thalassorhabdus alkalitolerans</name>
    <dbReference type="NCBI Taxonomy" id="2282697"/>
    <lineage>
        <taxon>Bacteria</taxon>
        <taxon>Bacillati</taxon>
        <taxon>Bacillota</taxon>
        <taxon>Bacilli</taxon>
        <taxon>Bacillales</taxon>
        <taxon>Bacillaceae</taxon>
        <taxon>Thalassorhabdus</taxon>
    </lineage>
</organism>
<dbReference type="InterPro" id="IPR020115">
    <property type="entry name" value="Fin"/>
</dbReference>
<accession>A0ABW0YTE5</accession>
<comment type="caution">
    <text evidence="1">The sequence shown here is derived from an EMBL/GenBank/DDBJ whole genome shotgun (WGS) entry which is preliminary data.</text>
</comment>
<gene>
    <name evidence="1" type="ORF">ACFPU1_17065</name>
</gene>
<keyword evidence="2" id="KW-1185">Reference proteome</keyword>
<dbReference type="Proteomes" id="UP001596142">
    <property type="component" value="Unassembled WGS sequence"/>
</dbReference>
<evidence type="ECO:0000313" key="1">
    <source>
        <dbReference type="EMBL" id="MFC5714458.1"/>
    </source>
</evidence>
<proteinExistence type="predicted"/>
<reference evidence="2" key="1">
    <citation type="journal article" date="2019" name="Int. J. Syst. Evol. Microbiol.">
        <title>The Global Catalogue of Microorganisms (GCM) 10K type strain sequencing project: providing services to taxonomists for standard genome sequencing and annotation.</title>
        <authorList>
            <consortium name="The Broad Institute Genomics Platform"/>
            <consortium name="The Broad Institute Genome Sequencing Center for Infectious Disease"/>
            <person name="Wu L."/>
            <person name="Ma J."/>
        </authorList>
    </citation>
    <scope>NUCLEOTIDE SEQUENCE [LARGE SCALE GENOMIC DNA]</scope>
    <source>
        <strain evidence="2">CECT 7184</strain>
    </source>
</reference>
<dbReference type="EMBL" id="JBHSOZ010000017">
    <property type="protein sequence ID" value="MFC5714458.1"/>
    <property type="molecule type" value="Genomic_DNA"/>
</dbReference>
<sequence>MAISYHCRHCGTTIGEVEDDRLLDSHKLGLQELTESERAEMVHYGNNGNTYVKVTCEHCQEALERDPSLHAIERWIN</sequence>
<dbReference type="RefSeq" id="WP_054637344.1">
    <property type="nucleotide sequence ID" value="NZ_JBHSOZ010000017.1"/>
</dbReference>
<protein>
    <submittedName>
        <fullName evidence="1">Anti-sigma-F factor Fin</fullName>
    </submittedName>
</protein>
<dbReference type="Pfam" id="PF10955">
    <property type="entry name" value="Fin"/>
    <property type="match status" value="1"/>
</dbReference>